<evidence type="ECO:0000256" key="6">
    <source>
        <dbReference type="ARBA" id="ARBA00023242"/>
    </source>
</evidence>
<reference evidence="11 12" key="1">
    <citation type="journal article" date="2018" name="Nat. Ecol. Evol.">
        <title>Shark genomes provide insights into elasmobranch evolution and the origin of vertebrates.</title>
        <authorList>
            <person name="Hara Y"/>
            <person name="Yamaguchi K"/>
            <person name="Onimaru K"/>
            <person name="Kadota M"/>
            <person name="Koyanagi M"/>
            <person name="Keeley SD"/>
            <person name="Tatsumi K"/>
            <person name="Tanaka K"/>
            <person name="Motone F"/>
            <person name="Kageyama Y"/>
            <person name="Nozu R"/>
            <person name="Adachi N"/>
            <person name="Nishimura O"/>
            <person name="Nakagawa R"/>
            <person name="Tanegashima C"/>
            <person name="Kiyatake I"/>
            <person name="Matsumoto R"/>
            <person name="Murakumo K"/>
            <person name="Nishida K"/>
            <person name="Terakita A"/>
            <person name="Kuratani S"/>
            <person name="Sato K"/>
            <person name="Hyodo S Kuraku.S."/>
        </authorList>
    </citation>
    <scope>NUCLEOTIDE SEQUENCE [LARGE SCALE GENOMIC DNA]</scope>
</reference>
<evidence type="ECO:0000256" key="3">
    <source>
        <dbReference type="ARBA" id="ARBA00022771"/>
    </source>
</evidence>
<keyword evidence="3 7" id="KW-0863">Zinc-finger</keyword>
<dbReference type="Pfam" id="PF21549">
    <property type="entry name" value="PRDM2_PR"/>
    <property type="match status" value="1"/>
</dbReference>
<dbReference type="GO" id="GO:0003677">
    <property type="term" value="F:DNA binding"/>
    <property type="evidence" value="ECO:0007669"/>
    <property type="project" value="UniProtKB-KW"/>
</dbReference>
<dbReference type="OrthoDB" id="9439903at2759"/>
<dbReference type="PANTHER" id="PTHR46169">
    <property type="entry name" value="DNA REPLICATION-RELATED ELEMENT FACTOR, ISOFORM A"/>
    <property type="match status" value="1"/>
</dbReference>
<dbReference type="SUPFAM" id="SSF140996">
    <property type="entry name" value="Hermes dimerisation domain"/>
    <property type="match status" value="1"/>
</dbReference>
<evidence type="ECO:0000256" key="2">
    <source>
        <dbReference type="ARBA" id="ARBA00022723"/>
    </source>
</evidence>
<evidence type="ECO:0000313" key="11">
    <source>
        <dbReference type="EMBL" id="GCB68701.1"/>
    </source>
</evidence>
<evidence type="ECO:0000259" key="10">
    <source>
        <dbReference type="PROSITE" id="PS50808"/>
    </source>
</evidence>
<dbReference type="InterPro" id="IPR008906">
    <property type="entry name" value="HATC_C_dom"/>
</dbReference>
<dbReference type="Gene3D" id="2.170.270.10">
    <property type="entry name" value="SET domain"/>
    <property type="match status" value="1"/>
</dbReference>
<evidence type="ECO:0000256" key="1">
    <source>
        <dbReference type="ARBA" id="ARBA00004123"/>
    </source>
</evidence>
<dbReference type="AlphaFoldDB" id="A0A401P6C3"/>
<keyword evidence="4" id="KW-0862">Zinc</keyword>
<keyword evidence="12" id="KW-1185">Reference proteome</keyword>
<evidence type="ECO:0000256" key="7">
    <source>
        <dbReference type="PROSITE-ProRule" id="PRU00027"/>
    </source>
</evidence>
<evidence type="ECO:0000256" key="4">
    <source>
        <dbReference type="ARBA" id="ARBA00022833"/>
    </source>
</evidence>
<feature type="domain" description="BED-type" evidence="10">
    <location>
        <begin position="262"/>
        <end position="320"/>
    </location>
</feature>
<dbReference type="InterPro" id="IPR003656">
    <property type="entry name" value="Znf_BED"/>
</dbReference>
<dbReference type="InterPro" id="IPR012337">
    <property type="entry name" value="RNaseH-like_sf"/>
</dbReference>
<comment type="subcellular location">
    <subcellularLocation>
        <location evidence="1">Nucleus</location>
    </subcellularLocation>
</comment>
<evidence type="ECO:0008006" key="13">
    <source>
        <dbReference type="Google" id="ProtNLM"/>
    </source>
</evidence>
<feature type="domain" description="SET" evidence="9">
    <location>
        <begin position="48"/>
        <end position="167"/>
    </location>
</feature>
<dbReference type="GO" id="GO:0006357">
    <property type="term" value="P:regulation of transcription by RNA polymerase II"/>
    <property type="evidence" value="ECO:0007669"/>
    <property type="project" value="TreeGrafter"/>
</dbReference>
<sequence length="862" mass="96497">MQAAEEACAQLEDELLFCEDCRLYFRDSCPHHGTPTFVSDRLVPERMPSRALLTLPEGLAIKERLHGGLGIWCTLPTIPRGCIFGPFDGDILTDKNDCTVFSWALRENGSYYYVDASDESKANWMRYVACASSEEEHNLTVFQYRSKIYYRACQTIAAGAELLVWIGEEYARTLGLKLGEHFKYEFGEKELLMKLFQDLQSKVPDGISNHISPRDQYNRGDLVASIIHAHKANLQSGGICHMNRDAPGTLLEGTQNLVSLGRAQSRYWTFFGFQGDAMGRILDKTKIICKLCGVRLSYSGNTTNLRQHLIYKHRHEYNELVGGTSVPPKGVDTYPQDFSSRTVTGVTPPVGRTTRAILEFIVSDLLPLKTIEGEGFIQMMSVLEPTYKIPTVNFFAQAVLQDMHAQAKLRVLDSMKSLQHCAVSIDLWKHECARSYVTVIVHHIDGAFDFKHRVLSTRPVTEETTAENIKVALLEIANEWGIRERTSHSVMVSNVDVRLAASKAGWKTLPCIGHVLQNCVDAALQQPSVLRVLTRCKRLMEYVSSLPALTDKLGSSEPFLKVQSKIFLAGSMKWYSTHNALQSLQEHRHFLDSLGEGLQEKGLALRPDDWQVVREIVDILKPLAIATSTFTKECFSSLSLVKPVITSLVYKHLAANESDSEMAHDIKHTICADLNRWYSDREVNQILNLACALDPRFRGLDFLSQAERVETLHALKREAAELAQLHPPEGGRFGPEPPSPGPDIAKKPKHDSGIEFLLGDLCNVRSVSANSVNQQAEQEISNFQTSEASSLCQDPLQWWKTHHTQYPLLANAARKLLAVPATVVPANWIFTEAGDGIYSKRSALAPEHVDMLVFMHGNHKTA</sequence>
<dbReference type="SUPFAM" id="SSF57667">
    <property type="entry name" value="beta-beta-alpha zinc fingers"/>
    <property type="match status" value="1"/>
</dbReference>
<evidence type="ECO:0000256" key="8">
    <source>
        <dbReference type="SAM" id="MobiDB-lite"/>
    </source>
</evidence>
<dbReference type="Proteomes" id="UP000288216">
    <property type="component" value="Unassembled WGS sequence"/>
</dbReference>
<gene>
    <name evidence="11" type="ORF">scyTo_0010442</name>
</gene>
<protein>
    <recommendedName>
        <fullName evidence="13">BED-type domain-containing protein</fullName>
    </recommendedName>
</protein>
<name>A0A401P6C3_SCYTO</name>
<dbReference type="InterPro" id="IPR046341">
    <property type="entry name" value="SET_dom_sf"/>
</dbReference>
<keyword evidence="6" id="KW-0539">Nucleus</keyword>
<keyword evidence="2" id="KW-0479">Metal-binding</keyword>
<dbReference type="OMA" id="YFYIDAS"/>
<evidence type="ECO:0000259" key="9">
    <source>
        <dbReference type="PROSITE" id="PS50280"/>
    </source>
</evidence>
<dbReference type="SMART" id="SM00614">
    <property type="entry name" value="ZnF_BED"/>
    <property type="match status" value="1"/>
</dbReference>
<dbReference type="Pfam" id="PF05699">
    <property type="entry name" value="Dimer_Tnp_hAT"/>
    <property type="match status" value="1"/>
</dbReference>
<dbReference type="GO" id="GO:0008270">
    <property type="term" value="F:zinc ion binding"/>
    <property type="evidence" value="ECO:0007669"/>
    <property type="project" value="UniProtKB-KW"/>
</dbReference>
<dbReference type="PANTHER" id="PTHR46169:SF2">
    <property type="entry name" value="E3 SUMO-PROTEIN LIGASE ZBED1"/>
    <property type="match status" value="1"/>
</dbReference>
<proteinExistence type="predicted"/>
<feature type="region of interest" description="Disordered" evidence="8">
    <location>
        <begin position="726"/>
        <end position="745"/>
    </location>
</feature>
<dbReference type="GO" id="GO:0005634">
    <property type="term" value="C:nucleus"/>
    <property type="evidence" value="ECO:0007669"/>
    <property type="project" value="UniProtKB-SubCell"/>
</dbReference>
<dbReference type="InterPro" id="IPR036236">
    <property type="entry name" value="Znf_C2H2_sf"/>
</dbReference>
<comment type="caution">
    <text evidence="11">The sequence shown here is derived from an EMBL/GenBank/DDBJ whole genome shotgun (WGS) entry which is preliminary data.</text>
</comment>
<dbReference type="InterPro" id="IPR001214">
    <property type="entry name" value="SET_dom"/>
</dbReference>
<evidence type="ECO:0000313" key="12">
    <source>
        <dbReference type="Proteomes" id="UP000288216"/>
    </source>
</evidence>
<evidence type="ECO:0000256" key="5">
    <source>
        <dbReference type="ARBA" id="ARBA00023125"/>
    </source>
</evidence>
<dbReference type="PROSITE" id="PS50808">
    <property type="entry name" value="ZF_BED"/>
    <property type="match status" value="1"/>
</dbReference>
<keyword evidence="5" id="KW-0238">DNA-binding</keyword>
<accession>A0A401P6C3</accession>
<dbReference type="GO" id="GO:0046983">
    <property type="term" value="F:protein dimerization activity"/>
    <property type="evidence" value="ECO:0007669"/>
    <property type="project" value="InterPro"/>
</dbReference>
<dbReference type="Pfam" id="PF02892">
    <property type="entry name" value="zf-BED"/>
    <property type="match status" value="1"/>
</dbReference>
<dbReference type="PROSITE" id="PS50280">
    <property type="entry name" value="SET"/>
    <property type="match status" value="1"/>
</dbReference>
<organism evidence="11 12">
    <name type="scientific">Scyliorhinus torazame</name>
    <name type="common">Cloudy catshark</name>
    <name type="synonym">Catulus torazame</name>
    <dbReference type="NCBI Taxonomy" id="75743"/>
    <lineage>
        <taxon>Eukaryota</taxon>
        <taxon>Metazoa</taxon>
        <taxon>Chordata</taxon>
        <taxon>Craniata</taxon>
        <taxon>Vertebrata</taxon>
        <taxon>Chondrichthyes</taxon>
        <taxon>Elasmobranchii</taxon>
        <taxon>Galeomorphii</taxon>
        <taxon>Galeoidea</taxon>
        <taxon>Carcharhiniformes</taxon>
        <taxon>Scyliorhinidae</taxon>
        <taxon>Scyliorhinus</taxon>
    </lineage>
</organism>
<dbReference type="STRING" id="75743.A0A401P6C3"/>
<dbReference type="EMBL" id="BFAA01004503">
    <property type="protein sequence ID" value="GCB68701.1"/>
    <property type="molecule type" value="Genomic_DNA"/>
</dbReference>
<dbReference type="InterPro" id="IPR052717">
    <property type="entry name" value="Vacuolar_transposase_reg"/>
</dbReference>
<dbReference type="SUPFAM" id="SSF53098">
    <property type="entry name" value="Ribonuclease H-like"/>
    <property type="match status" value="1"/>
</dbReference>